<feature type="compositionally biased region" description="Basic and acidic residues" evidence="1">
    <location>
        <begin position="29"/>
        <end position="42"/>
    </location>
</feature>
<feature type="compositionally biased region" description="Low complexity" evidence="1">
    <location>
        <begin position="45"/>
        <end position="60"/>
    </location>
</feature>
<dbReference type="AlphaFoldDB" id="A0A484BIA4"/>
<feature type="region of interest" description="Disordered" evidence="1">
    <location>
        <begin position="8"/>
        <end position="73"/>
    </location>
</feature>
<evidence type="ECO:0000256" key="1">
    <source>
        <dbReference type="SAM" id="MobiDB-lite"/>
    </source>
</evidence>
<keyword evidence="3" id="KW-1185">Reference proteome</keyword>
<proteinExistence type="predicted"/>
<feature type="region of interest" description="Disordered" evidence="1">
    <location>
        <begin position="103"/>
        <end position="131"/>
    </location>
</feature>
<organism evidence="2 3">
    <name type="scientific">Drosophila navojoa</name>
    <name type="common">Fruit fly</name>
    <dbReference type="NCBI Taxonomy" id="7232"/>
    <lineage>
        <taxon>Eukaryota</taxon>
        <taxon>Metazoa</taxon>
        <taxon>Ecdysozoa</taxon>
        <taxon>Arthropoda</taxon>
        <taxon>Hexapoda</taxon>
        <taxon>Insecta</taxon>
        <taxon>Pterygota</taxon>
        <taxon>Neoptera</taxon>
        <taxon>Endopterygota</taxon>
        <taxon>Diptera</taxon>
        <taxon>Brachycera</taxon>
        <taxon>Muscomorpha</taxon>
        <taxon>Ephydroidea</taxon>
        <taxon>Drosophilidae</taxon>
        <taxon>Drosophila</taxon>
    </lineage>
</organism>
<accession>A0A484BIA4</accession>
<reference evidence="2 3" key="1">
    <citation type="journal article" date="2019" name="J. Hered.">
        <title>An Improved Genome Assembly for Drosophila navojoa, the Basal Species in the mojavensis Cluster.</title>
        <authorList>
            <person name="Vanderlinde T."/>
            <person name="Dupim E.G."/>
            <person name="Nazario-Yepiz N.O."/>
            <person name="Carvalho A.B."/>
        </authorList>
    </citation>
    <scope>NUCLEOTIDE SEQUENCE [LARGE SCALE GENOMIC DNA]</scope>
    <source>
        <strain evidence="2">Navoj_Jal97</strain>
        <tissue evidence="2">Whole organism</tissue>
    </source>
</reference>
<comment type="caution">
    <text evidence="2">The sequence shown here is derived from an EMBL/GenBank/DDBJ whole genome shotgun (WGS) entry which is preliminary data.</text>
</comment>
<protein>
    <submittedName>
        <fullName evidence="2">Uncharacterized protein</fullName>
    </submittedName>
</protein>
<sequence length="131" mass="14092">MAGYCAFVQPMGDGDGDGDGDGEGVGQDAQREAELRWKEEAGGRQQEAASSKQQAAGSGKRAAGVEQRHQRSSKVVLACGKPAKAIATCGTFNAQWLPSLGATHDKATRQQNRITHHQHWRPKVPEQKQKS</sequence>
<dbReference type="EMBL" id="LSRL02000032">
    <property type="protein sequence ID" value="TDG48519.1"/>
    <property type="molecule type" value="Genomic_DNA"/>
</dbReference>
<dbReference type="Proteomes" id="UP000295192">
    <property type="component" value="Unassembled WGS sequence"/>
</dbReference>
<name>A0A484BIA4_DRONA</name>
<evidence type="ECO:0000313" key="2">
    <source>
        <dbReference type="EMBL" id="TDG48519.1"/>
    </source>
</evidence>
<gene>
    <name evidence="2" type="ORF">AWZ03_005063</name>
</gene>
<evidence type="ECO:0000313" key="3">
    <source>
        <dbReference type="Proteomes" id="UP000295192"/>
    </source>
</evidence>